<evidence type="ECO:0000313" key="2">
    <source>
        <dbReference type="Proteomes" id="UP000260733"/>
    </source>
</evidence>
<proteinExistence type="predicted"/>
<organism evidence="1 2">
    <name type="scientific">Faecalibacterium prausnitzii</name>
    <dbReference type="NCBI Taxonomy" id="853"/>
    <lineage>
        <taxon>Bacteria</taxon>
        <taxon>Bacillati</taxon>
        <taxon>Bacillota</taxon>
        <taxon>Clostridia</taxon>
        <taxon>Eubacteriales</taxon>
        <taxon>Oscillospiraceae</taxon>
        <taxon>Faecalibacterium</taxon>
    </lineage>
</organism>
<dbReference type="Proteomes" id="UP000260733">
    <property type="component" value="Unassembled WGS sequence"/>
</dbReference>
<gene>
    <name evidence="1" type="ORF">DW855_04430</name>
</gene>
<accession>A0A3E2W6K9</accession>
<name>A0A3E2W6K9_9FIRM</name>
<protein>
    <submittedName>
        <fullName evidence="1">Uncharacterized protein</fullName>
    </submittedName>
</protein>
<dbReference type="EMBL" id="QVFB01000005">
    <property type="protein sequence ID" value="RGC20285.1"/>
    <property type="molecule type" value="Genomic_DNA"/>
</dbReference>
<reference evidence="1 2" key="1">
    <citation type="submission" date="2018-08" db="EMBL/GenBank/DDBJ databases">
        <title>A genome reference for cultivated species of the human gut microbiota.</title>
        <authorList>
            <person name="Zou Y."/>
            <person name="Xue W."/>
            <person name="Luo G."/>
        </authorList>
    </citation>
    <scope>NUCLEOTIDE SEQUENCE [LARGE SCALE GENOMIC DNA]</scope>
    <source>
        <strain evidence="1 2">AM37-13AC</strain>
    </source>
</reference>
<dbReference type="AlphaFoldDB" id="A0A3E2W6K9"/>
<evidence type="ECO:0000313" key="1">
    <source>
        <dbReference type="EMBL" id="RGC20285.1"/>
    </source>
</evidence>
<comment type="caution">
    <text evidence="1">The sequence shown here is derived from an EMBL/GenBank/DDBJ whole genome shotgun (WGS) entry which is preliminary data.</text>
</comment>
<sequence length="139" mass="14987">MDFLPPSGGVFRLSLLGVIAGYPMQTVMRFSRCGAGFGNKKSPHNNLNLTIPSGMALVRVRYVAIRKLKTCSGSFGSRAGTLSKYVILNCWNRLPQKSSCVNVNLSGRGPSILLRKTVLSLKIPTGAFIAALRLANANF</sequence>